<reference evidence="2" key="1">
    <citation type="submission" date="2017-02" db="EMBL/GenBank/DDBJ databases">
        <authorList>
            <person name="Tafer H."/>
            <person name="Lopandic K."/>
        </authorList>
    </citation>
    <scope>NUCLEOTIDE SEQUENCE [LARGE SCALE GENOMIC DNA]</scope>
    <source>
        <strain evidence="2">CBS 366.77</strain>
    </source>
</reference>
<proteinExistence type="predicted"/>
<comment type="caution">
    <text evidence="1">The sequence shown here is derived from an EMBL/GenBank/DDBJ whole genome shotgun (WGS) entry which is preliminary data.</text>
</comment>
<name>A0A3A2Z5B9_9EURO</name>
<evidence type="ECO:0000313" key="2">
    <source>
        <dbReference type="Proteomes" id="UP000266188"/>
    </source>
</evidence>
<dbReference type="EMBL" id="MVGC01001055">
    <property type="protein sequence ID" value="RJE17383.1"/>
    <property type="molecule type" value="Genomic_DNA"/>
</dbReference>
<dbReference type="AlphaFoldDB" id="A0A3A2Z5B9"/>
<keyword evidence="2" id="KW-1185">Reference proteome</keyword>
<organism evidence="1 2">
    <name type="scientific">Aspergillus sclerotialis</name>
    <dbReference type="NCBI Taxonomy" id="2070753"/>
    <lineage>
        <taxon>Eukaryota</taxon>
        <taxon>Fungi</taxon>
        <taxon>Dikarya</taxon>
        <taxon>Ascomycota</taxon>
        <taxon>Pezizomycotina</taxon>
        <taxon>Eurotiomycetes</taxon>
        <taxon>Eurotiomycetidae</taxon>
        <taxon>Eurotiales</taxon>
        <taxon>Aspergillaceae</taxon>
        <taxon>Aspergillus</taxon>
        <taxon>Aspergillus subgen. Polypaecilum</taxon>
    </lineage>
</organism>
<accession>A0A3A2Z5B9</accession>
<protein>
    <submittedName>
        <fullName evidence="1">Uncharacterized protein</fullName>
    </submittedName>
</protein>
<gene>
    <name evidence="1" type="ORF">PHISCL_10281</name>
</gene>
<evidence type="ECO:0000313" key="1">
    <source>
        <dbReference type="EMBL" id="RJE17383.1"/>
    </source>
</evidence>
<sequence length="64" mass="7054">MAPIITSDRQGQQWARSSTVAGNAIWQRYTRGRAASPRKHGPFARNRVGGRPLHIPDFAAVIAE</sequence>
<dbReference type="Proteomes" id="UP000266188">
    <property type="component" value="Unassembled WGS sequence"/>
</dbReference>